<gene>
    <name evidence="2" type="ORF">J4E96_15220</name>
</gene>
<evidence type="ECO:0000259" key="1">
    <source>
        <dbReference type="SMART" id="SM01022"/>
    </source>
</evidence>
<dbReference type="Pfam" id="PF04266">
    <property type="entry name" value="ASCH"/>
    <property type="match status" value="1"/>
</dbReference>
<dbReference type="PANTHER" id="PTHR39203">
    <property type="entry name" value="CYTOPLASMIC PROTEIN-RELATED"/>
    <property type="match status" value="1"/>
</dbReference>
<dbReference type="InterPro" id="IPR007374">
    <property type="entry name" value="ASCH_domain"/>
</dbReference>
<evidence type="ECO:0000313" key="2">
    <source>
        <dbReference type="EMBL" id="QTE28687.1"/>
    </source>
</evidence>
<accession>A0A8A4ZDX9</accession>
<proteinExistence type="predicted"/>
<organism evidence="2 3">
    <name type="scientific">Pengzhenrongella sicca</name>
    <dbReference type="NCBI Taxonomy" id="2819238"/>
    <lineage>
        <taxon>Bacteria</taxon>
        <taxon>Bacillati</taxon>
        <taxon>Actinomycetota</taxon>
        <taxon>Actinomycetes</taxon>
        <taxon>Micrococcales</taxon>
        <taxon>Pengzhenrongella</taxon>
    </lineage>
</organism>
<dbReference type="AlphaFoldDB" id="A0A8A4ZDX9"/>
<dbReference type="KEGG" id="psic:J4E96_15220"/>
<name>A0A8A4ZDX9_9MICO</name>
<feature type="domain" description="ASCH" evidence="1">
    <location>
        <begin position="52"/>
        <end position="175"/>
    </location>
</feature>
<dbReference type="SMART" id="SM01022">
    <property type="entry name" value="ASCH"/>
    <property type="match status" value="1"/>
</dbReference>
<dbReference type="CDD" id="cd06553">
    <property type="entry name" value="ASCH_Ef3133_like"/>
    <property type="match status" value="1"/>
</dbReference>
<dbReference type="SUPFAM" id="SSF88697">
    <property type="entry name" value="PUA domain-like"/>
    <property type="match status" value="1"/>
</dbReference>
<dbReference type="Gene3D" id="3.10.400.10">
    <property type="entry name" value="Sulfate adenylyltransferase"/>
    <property type="match status" value="1"/>
</dbReference>
<protein>
    <submittedName>
        <fullName evidence="2">ASCH domain-containing protein</fullName>
    </submittedName>
</protein>
<dbReference type="EMBL" id="CP071868">
    <property type="protein sequence ID" value="QTE28687.1"/>
    <property type="molecule type" value="Genomic_DNA"/>
</dbReference>
<sequence length="187" mass="20094">MPELETDRDAAPDEAGAALVAFWELARSRVGLARLPVITGLSPAASVLPPAWAFGDSPELADELLALVLAGLKTATASAVWEYEDADEPLPRPGDLSILLDGRGHPCALVRTSAVRVVPFAEVDAESAWLEGEGDRSLDTWRREHRAAFGRALAARGRTFDESLPVVLERFELRFPARPTTAAPASE</sequence>
<dbReference type="InterPro" id="IPR009326">
    <property type="entry name" value="DUF984"/>
</dbReference>
<reference evidence="2" key="1">
    <citation type="submission" date="2021-03" db="EMBL/GenBank/DDBJ databases">
        <title>Pengzhenrongella sicca gen. nov., sp. nov., a new member of suborder Micrococcineae isolated from High-Arctic tundra soil.</title>
        <authorList>
            <person name="Peng F."/>
        </authorList>
    </citation>
    <scope>NUCLEOTIDE SEQUENCE</scope>
    <source>
        <strain evidence="2">LRZ-2</strain>
    </source>
</reference>
<evidence type="ECO:0000313" key="3">
    <source>
        <dbReference type="Proteomes" id="UP000663937"/>
    </source>
</evidence>
<keyword evidence="3" id="KW-1185">Reference proteome</keyword>
<dbReference type="RefSeq" id="WP_227422927.1">
    <property type="nucleotide sequence ID" value="NZ_CP071868.1"/>
</dbReference>
<dbReference type="Proteomes" id="UP000663937">
    <property type="component" value="Chromosome"/>
</dbReference>
<dbReference type="InterPro" id="IPR015947">
    <property type="entry name" value="PUA-like_sf"/>
</dbReference>
<dbReference type="PANTHER" id="PTHR39203:SF1">
    <property type="entry name" value="CYTOPLASMIC PROTEIN"/>
    <property type="match status" value="1"/>
</dbReference>